<sequence length="228" mass="24900">MPIYHASISFHTGINPINFVWGKPAPSLLPVKDLSQALQTVLTDSDAATYALEYADPVGLSALRYQVSSSLSTFDNTPNSFDEICITVLLAHCFTALVVSDDIYDYLSYTSDSLLLRLVDIDHVLFGDQNGGSIARECPSQMGADIVTQFLAAGRLEPHVVDVVRKALGPLEVCIMEARGKVEDYFFWLRLLGTVDAGRVARRRAERENLAVLPGEGFAVVGDYTGLI</sequence>
<dbReference type="GO" id="GO:0047536">
    <property type="term" value="F:2-aminoadipate transaminase activity"/>
    <property type="evidence" value="ECO:0007669"/>
    <property type="project" value="TreeGrafter"/>
</dbReference>
<dbReference type="Proteomes" id="UP000308092">
    <property type="component" value="Unassembled WGS sequence"/>
</dbReference>
<reference evidence="1 2" key="1">
    <citation type="submission" date="2019-03" db="EMBL/GenBank/DDBJ databases">
        <title>The genome sequence of a newly discovered highly antifungal drug resistant Aspergillus species, Aspergillus tanneri NIH 1004.</title>
        <authorList>
            <person name="Mounaud S."/>
            <person name="Singh I."/>
            <person name="Joardar V."/>
            <person name="Pakala S."/>
            <person name="Pakala S."/>
            <person name="Venepally P."/>
            <person name="Hoover J."/>
            <person name="Nierman W."/>
            <person name="Chung J."/>
            <person name="Losada L."/>
        </authorList>
    </citation>
    <scope>NUCLEOTIDE SEQUENCE [LARGE SCALE GENOMIC DNA]</scope>
    <source>
        <strain evidence="1 2">NIH1004</strain>
    </source>
</reference>
<dbReference type="EMBL" id="SOSA01000743">
    <property type="protein sequence ID" value="THC88911.1"/>
    <property type="molecule type" value="Genomic_DNA"/>
</dbReference>
<proteinExistence type="predicted"/>
<dbReference type="VEuPathDB" id="FungiDB:EYZ11_011640"/>
<dbReference type="AlphaFoldDB" id="A0A4S3J7L8"/>
<dbReference type="InterPro" id="IPR015424">
    <property type="entry name" value="PyrdxlP-dep_Trfase"/>
</dbReference>
<evidence type="ECO:0000313" key="2">
    <source>
        <dbReference type="Proteomes" id="UP000308092"/>
    </source>
</evidence>
<protein>
    <submittedName>
        <fullName evidence="1">Uncharacterized protein</fullName>
    </submittedName>
</protein>
<accession>A0A4S3J7L8</accession>
<comment type="caution">
    <text evidence="1">The sequence shown here is derived from an EMBL/GenBank/DDBJ whole genome shotgun (WGS) entry which is preliminary data.</text>
</comment>
<dbReference type="InterPro" id="IPR015421">
    <property type="entry name" value="PyrdxlP-dep_Trfase_major"/>
</dbReference>
<dbReference type="InterPro" id="IPR015422">
    <property type="entry name" value="PyrdxlP-dep_Trfase_small"/>
</dbReference>
<dbReference type="SUPFAM" id="SSF53383">
    <property type="entry name" value="PLP-dependent transferases"/>
    <property type="match status" value="2"/>
</dbReference>
<dbReference type="Gene3D" id="3.40.640.10">
    <property type="entry name" value="Type I PLP-dependent aspartate aminotransferase-like (Major domain)"/>
    <property type="match status" value="1"/>
</dbReference>
<dbReference type="Gene3D" id="3.90.1150.10">
    <property type="entry name" value="Aspartate Aminotransferase, domain 1"/>
    <property type="match status" value="1"/>
</dbReference>
<evidence type="ECO:0000313" key="1">
    <source>
        <dbReference type="EMBL" id="THC88911.1"/>
    </source>
</evidence>
<dbReference type="PANTHER" id="PTHR42858:SF1">
    <property type="entry name" value="LD15494P"/>
    <property type="match status" value="1"/>
</dbReference>
<gene>
    <name evidence="1" type="ORF">EYZ11_011640</name>
</gene>
<dbReference type="STRING" id="1220188.A0A4S3J7L8"/>
<organism evidence="1 2">
    <name type="scientific">Aspergillus tanneri</name>
    <dbReference type="NCBI Taxonomy" id="1220188"/>
    <lineage>
        <taxon>Eukaryota</taxon>
        <taxon>Fungi</taxon>
        <taxon>Dikarya</taxon>
        <taxon>Ascomycota</taxon>
        <taxon>Pezizomycotina</taxon>
        <taxon>Eurotiomycetes</taxon>
        <taxon>Eurotiomycetidae</taxon>
        <taxon>Eurotiales</taxon>
        <taxon>Aspergillaceae</taxon>
        <taxon>Aspergillus</taxon>
        <taxon>Aspergillus subgen. Circumdati</taxon>
    </lineage>
</organism>
<name>A0A4S3J7L8_9EURO</name>
<keyword evidence="2" id="KW-1185">Reference proteome</keyword>
<dbReference type="PANTHER" id="PTHR42858">
    <property type="entry name" value="AMINOTRANSFERASE"/>
    <property type="match status" value="1"/>
</dbReference>